<accession>A0AAV1ZX82</accession>
<dbReference type="GO" id="GO:0050804">
    <property type="term" value="P:modulation of chemical synaptic transmission"/>
    <property type="evidence" value="ECO:0007669"/>
    <property type="project" value="UniProtKB-ARBA"/>
</dbReference>
<name>A0AAV1ZX82_9ARAC</name>
<gene>
    <name evidence="8" type="ORF">LARSCL_LOCUS8322</name>
</gene>
<dbReference type="GO" id="GO:0016010">
    <property type="term" value="C:dystrophin-associated glycoprotein complex"/>
    <property type="evidence" value="ECO:0007669"/>
    <property type="project" value="UniProtKB-ARBA"/>
</dbReference>
<feature type="compositionally biased region" description="Low complexity" evidence="6">
    <location>
        <begin position="578"/>
        <end position="593"/>
    </location>
</feature>
<dbReference type="EMBL" id="CAXIEN010000088">
    <property type="protein sequence ID" value="CAL1275846.1"/>
    <property type="molecule type" value="Genomic_DNA"/>
</dbReference>
<protein>
    <recommendedName>
        <fullName evidence="7">ZZ-type domain-containing protein</fullName>
    </recommendedName>
</protein>
<reference evidence="8 9" key="1">
    <citation type="submission" date="2024-04" db="EMBL/GenBank/DDBJ databases">
        <authorList>
            <person name="Rising A."/>
            <person name="Reimegard J."/>
            <person name="Sonavane S."/>
            <person name="Akerstrom W."/>
            <person name="Nylinder S."/>
            <person name="Hedman E."/>
            <person name="Kallberg Y."/>
        </authorList>
    </citation>
    <scope>NUCLEOTIDE SEQUENCE [LARGE SCALE GENOMIC DNA]</scope>
</reference>
<evidence type="ECO:0000259" key="7">
    <source>
        <dbReference type="PROSITE" id="PS50135"/>
    </source>
</evidence>
<dbReference type="InterPro" id="IPR043145">
    <property type="entry name" value="Znf_ZZ_sf"/>
</dbReference>
<dbReference type="Pfam" id="PF00569">
    <property type="entry name" value="ZZ"/>
    <property type="match status" value="1"/>
</dbReference>
<dbReference type="Proteomes" id="UP001497382">
    <property type="component" value="Unassembled WGS sequence"/>
</dbReference>
<dbReference type="GO" id="GO:0046716">
    <property type="term" value="P:muscle cell cellular homeostasis"/>
    <property type="evidence" value="ECO:0007669"/>
    <property type="project" value="UniProtKB-ARBA"/>
</dbReference>
<keyword evidence="1" id="KW-0479">Metal-binding</keyword>
<dbReference type="FunFam" id="1.10.238.10:FF:000014">
    <property type="entry name" value="Dystrobrevin alpha"/>
    <property type="match status" value="1"/>
</dbReference>
<dbReference type="PROSITE" id="PS50135">
    <property type="entry name" value="ZF_ZZ_2"/>
    <property type="match status" value="1"/>
</dbReference>
<dbReference type="PROSITE" id="PS01357">
    <property type="entry name" value="ZF_ZZ_1"/>
    <property type="match status" value="1"/>
</dbReference>
<dbReference type="SMART" id="SM00291">
    <property type="entry name" value="ZnF_ZZ"/>
    <property type="match status" value="1"/>
</dbReference>
<feature type="coiled-coil region" evidence="5">
    <location>
        <begin position="498"/>
        <end position="572"/>
    </location>
</feature>
<feature type="domain" description="ZZ-type" evidence="7">
    <location>
        <begin position="323"/>
        <end position="379"/>
    </location>
</feature>
<dbReference type="Pfam" id="PF09069">
    <property type="entry name" value="EF-hand_3"/>
    <property type="match status" value="1"/>
</dbReference>
<dbReference type="InterPro" id="IPR011992">
    <property type="entry name" value="EF-hand-dom_pair"/>
</dbReference>
<dbReference type="CDD" id="cd02334">
    <property type="entry name" value="ZZ_dystrophin"/>
    <property type="match status" value="1"/>
</dbReference>
<dbReference type="AlphaFoldDB" id="A0AAV1ZX82"/>
<feature type="region of interest" description="Disordered" evidence="6">
    <location>
        <begin position="575"/>
        <end position="639"/>
    </location>
</feature>
<dbReference type="PANTHER" id="PTHR12268">
    <property type="entry name" value="E3 UBIQUITIN-PROTEIN LIGASE KCMF1"/>
    <property type="match status" value="1"/>
</dbReference>
<dbReference type="InterPro" id="IPR015154">
    <property type="entry name" value="EF-hand_dom_typ2"/>
</dbReference>
<feature type="compositionally biased region" description="Polar residues" evidence="6">
    <location>
        <begin position="594"/>
        <end position="627"/>
    </location>
</feature>
<dbReference type="SUPFAM" id="SSF47473">
    <property type="entry name" value="EF-hand"/>
    <property type="match status" value="2"/>
</dbReference>
<dbReference type="InterPro" id="IPR015153">
    <property type="entry name" value="EF-hand_dom_typ1"/>
</dbReference>
<evidence type="ECO:0000256" key="3">
    <source>
        <dbReference type="ARBA" id="ARBA00022833"/>
    </source>
</evidence>
<comment type="caution">
    <text evidence="8">The sequence shown here is derived from an EMBL/GenBank/DDBJ whole genome shotgun (WGS) entry which is preliminary data.</text>
</comment>
<proteinExistence type="predicted"/>
<dbReference type="PANTHER" id="PTHR12268:SF27">
    <property type="entry name" value="DYSTROBREVIN, ISOFORM F"/>
    <property type="match status" value="1"/>
</dbReference>
<keyword evidence="3" id="KW-0862">Zinc</keyword>
<dbReference type="GO" id="GO:0045202">
    <property type="term" value="C:synapse"/>
    <property type="evidence" value="ECO:0007669"/>
    <property type="project" value="TreeGrafter"/>
</dbReference>
<dbReference type="SUPFAM" id="SSF57850">
    <property type="entry name" value="RING/U-box"/>
    <property type="match status" value="1"/>
</dbReference>
<dbReference type="InterPro" id="IPR000433">
    <property type="entry name" value="Znf_ZZ"/>
</dbReference>
<organism evidence="8 9">
    <name type="scientific">Larinioides sclopetarius</name>
    <dbReference type="NCBI Taxonomy" id="280406"/>
    <lineage>
        <taxon>Eukaryota</taxon>
        <taxon>Metazoa</taxon>
        <taxon>Ecdysozoa</taxon>
        <taxon>Arthropoda</taxon>
        <taxon>Chelicerata</taxon>
        <taxon>Arachnida</taxon>
        <taxon>Araneae</taxon>
        <taxon>Araneomorphae</taxon>
        <taxon>Entelegynae</taxon>
        <taxon>Araneoidea</taxon>
        <taxon>Araneidae</taxon>
        <taxon>Larinioides</taxon>
    </lineage>
</organism>
<dbReference type="GO" id="GO:0008270">
    <property type="term" value="F:zinc ion binding"/>
    <property type="evidence" value="ECO:0007669"/>
    <property type="project" value="UniProtKB-KW"/>
</dbReference>
<keyword evidence="5" id="KW-0175">Coiled coil</keyword>
<evidence type="ECO:0000256" key="5">
    <source>
        <dbReference type="SAM" id="Coils"/>
    </source>
</evidence>
<keyword evidence="9" id="KW-1185">Reference proteome</keyword>
<keyword evidence="2 4" id="KW-0863">Zinc-finger</keyword>
<dbReference type="GO" id="GO:0099536">
    <property type="term" value="P:synaptic signaling"/>
    <property type="evidence" value="ECO:0007669"/>
    <property type="project" value="TreeGrafter"/>
</dbReference>
<evidence type="ECO:0000256" key="6">
    <source>
        <dbReference type="SAM" id="MobiDB-lite"/>
    </source>
</evidence>
<dbReference type="Gene3D" id="3.30.60.90">
    <property type="match status" value="1"/>
</dbReference>
<sequence>MLGLILKHSQQPMDLTCSMPLYMGMVEVIATGPKPLTLRSDVQTGTRSLRLEFLRGQRPSSYVRLLWTVRTFEPLHMESTQYIDNMSYGGSVSQGPSADYCHLMAELKAQNFDVMKFSSYRTACKLRFIQKRISLHLVDIWNVIEAFRENGLNSLEPRMEINIPRLETLVSSIYFQLNKRLPSTQQIDLDQCTSLLLNWLTSAYDPEETGKVRVFSIKIALATMCSGKLMDKLRYIFSLICDGNGLLVQSKFADFLREILQVPCSVHESPTFGYRDNLPSMIIDGQNKVTVNDFLDIIMSDPAPPCLVWLPLLHRLASVENVLHPVQCDGCNREAFLGFRYRCQKCYNYQLCQDCFWRGRVSGNHTSQHEMKEYTYYKSPSKQLGHSLKKSFRCVPEKQTSSIPRFPEEPEKTLNLQHIVPPSPIPSHNGFHDVANNSFDMSSLDGRSTTRSLESNRGDDEHRLIARYAARLADTRSTMRSPSDLSLNMDTTRQRDLIAQLEAKNREIMREIVRLRKQQEQEDAVMQNEQNPTLLNELRALRQRKEELESHLSTLQESRRELMVQLEALMKMLKNHQTSPRSTPNSSPRSATSKSPPLSTPYPVSSSRSAPTTPDTNPPTSESSGGVPNNAMMAYDQSGSTRSLRNDLLVAADSVTNAMSSLVRELNSGSEDEDGNCDSKVLSSSRDFETEEESAVESLEGGVTLWREERQRAQENHFLKEIQARNNSSHLDANKIHEEDNQELYDNDPRDLDLFQHHSSLTTDDESYVRTDDDDDGCNTDWEETMRRWVNR</sequence>
<evidence type="ECO:0000256" key="1">
    <source>
        <dbReference type="ARBA" id="ARBA00022723"/>
    </source>
</evidence>
<dbReference type="CDD" id="cd16244">
    <property type="entry name" value="EFh_DTN"/>
    <property type="match status" value="1"/>
</dbReference>
<dbReference type="Gene3D" id="1.10.238.10">
    <property type="entry name" value="EF-hand"/>
    <property type="match status" value="2"/>
</dbReference>
<evidence type="ECO:0000256" key="4">
    <source>
        <dbReference type="PROSITE-ProRule" id="PRU00228"/>
    </source>
</evidence>
<dbReference type="InterPro" id="IPR050774">
    <property type="entry name" value="KCMF1/Dystrophin"/>
</dbReference>
<evidence type="ECO:0000313" key="9">
    <source>
        <dbReference type="Proteomes" id="UP001497382"/>
    </source>
</evidence>
<evidence type="ECO:0000256" key="2">
    <source>
        <dbReference type="ARBA" id="ARBA00022771"/>
    </source>
</evidence>
<evidence type="ECO:0000313" key="8">
    <source>
        <dbReference type="EMBL" id="CAL1275846.1"/>
    </source>
</evidence>
<feature type="region of interest" description="Disordered" evidence="6">
    <location>
        <begin position="665"/>
        <end position="696"/>
    </location>
</feature>
<dbReference type="Pfam" id="PF09068">
    <property type="entry name" value="EF-hand_2"/>
    <property type="match status" value="1"/>
</dbReference>